<keyword evidence="3" id="KW-0347">Helicase</keyword>
<dbReference type="GO" id="GO:0003677">
    <property type="term" value="F:DNA binding"/>
    <property type="evidence" value="ECO:0007669"/>
    <property type="project" value="InterPro"/>
</dbReference>
<keyword evidence="3" id="KW-0067">ATP-binding</keyword>
<evidence type="ECO:0000313" key="4">
    <source>
        <dbReference type="Proteomes" id="UP000420707"/>
    </source>
</evidence>
<dbReference type="EMBL" id="VZCR01000076">
    <property type="protein sequence ID" value="MQN32602.1"/>
    <property type="molecule type" value="Genomic_DNA"/>
</dbReference>
<dbReference type="Pfam" id="PF04851">
    <property type="entry name" value="ResIII"/>
    <property type="match status" value="1"/>
</dbReference>
<comment type="caution">
    <text evidence="3">The sequence shown here is derived from an EMBL/GenBank/DDBJ whole genome shotgun (WGS) entry which is preliminary data.</text>
</comment>
<dbReference type="GO" id="GO:0016787">
    <property type="term" value="F:hydrolase activity"/>
    <property type="evidence" value="ECO:0007669"/>
    <property type="project" value="InterPro"/>
</dbReference>
<dbReference type="InterPro" id="IPR050742">
    <property type="entry name" value="Helicase_Restrict-Modif_Enz"/>
</dbReference>
<feature type="compositionally biased region" description="Polar residues" evidence="1">
    <location>
        <begin position="103"/>
        <end position="116"/>
    </location>
</feature>
<evidence type="ECO:0000256" key="1">
    <source>
        <dbReference type="SAM" id="MobiDB-lite"/>
    </source>
</evidence>
<gene>
    <name evidence="3" type="ORF">F7D90_11730</name>
</gene>
<organism evidence="3 4">
    <name type="scientific">Segatella copri</name>
    <dbReference type="NCBI Taxonomy" id="165179"/>
    <lineage>
        <taxon>Bacteria</taxon>
        <taxon>Pseudomonadati</taxon>
        <taxon>Bacteroidota</taxon>
        <taxon>Bacteroidia</taxon>
        <taxon>Bacteroidales</taxon>
        <taxon>Prevotellaceae</taxon>
        <taxon>Segatella</taxon>
    </lineage>
</organism>
<evidence type="ECO:0000313" key="3">
    <source>
        <dbReference type="EMBL" id="MQN32602.1"/>
    </source>
</evidence>
<keyword evidence="3" id="KW-0547">Nucleotide-binding</keyword>
<feature type="non-terminal residue" evidence="3">
    <location>
        <position position="127"/>
    </location>
</feature>
<dbReference type="GO" id="GO:0005524">
    <property type="term" value="F:ATP binding"/>
    <property type="evidence" value="ECO:0007669"/>
    <property type="project" value="InterPro"/>
</dbReference>
<reference evidence="4" key="1">
    <citation type="submission" date="2019-09" db="EMBL/GenBank/DDBJ databases">
        <title>Distinct polysaccharide growth profiles of human intestinal Prevotella copri isolates.</title>
        <authorList>
            <person name="Fehlner-Peach H."/>
            <person name="Magnabosco C."/>
            <person name="Raghavan V."/>
            <person name="Scher J.U."/>
            <person name="Tett A."/>
            <person name="Cox L.M."/>
            <person name="Gottsegen C."/>
            <person name="Watters A."/>
            <person name="Wiltshire- Gordon J.D."/>
            <person name="Segata N."/>
            <person name="Bonneau R."/>
            <person name="Littman D.R."/>
        </authorList>
    </citation>
    <scope>NUCLEOTIDE SEQUENCE [LARGE SCALE GENOMIC DNA]</scope>
    <source>
        <strain evidence="4">iAP146</strain>
    </source>
</reference>
<dbReference type="Gene3D" id="3.40.50.300">
    <property type="entry name" value="P-loop containing nucleotide triphosphate hydrolases"/>
    <property type="match status" value="1"/>
</dbReference>
<dbReference type="InterPro" id="IPR006935">
    <property type="entry name" value="Helicase/UvrB_N"/>
</dbReference>
<dbReference type="SUPFAM" id="SSF52540">
    <property type="entry name" value="P-loop containing nucleoside triphosphate hydrolases"/>
    <property type="match status" value="1"/>
</dbReference>
<dbReference type="AlphaFoldDB" id="A0AAW9TFM7"/>
<evidence type="ECO:0000259" key="2">
    <source>
        <dbReference type="Pfam" id="PF04851"/>
    </source>
</evidence>
<protein>
    <submittedName>
        <fullName evidence="3">DEAD/DEAH box helicase</fullName>
    </submittedName>
</protein>
<feature type="region of interest" description="Disordered" evidence="1">
    <location>
        <begin position="103"/>
        <end position="127"/>
    </location>
</feature>
<accession>A0AAW9TFM7</accession>
<proteinExistence type="predicted"/>
<dbReference type="InterPro" id="IPR027417">
    <property type="entry name" value="P-loop_NTPase"/>
</dbReference>
<dbReference type="RefSeq" id="WP_153108136.1">
    <property type="nucleotide sequence ID" value="NZ_VZBC01000078.1"/>
</dbReference>
<dbReference type="GO" id="GO:0004386">
    <property type="term" value="F:helicase activity"/>
    <property type="evidence" value="ECO:0007669"/>
    <property type="project" value="UniProtKB-KW"/>
</dbReference>
<name>A0AAW9TFM7_9BACT</name>
<dbReference type="Proteomes" id="UP000420707">
    <property type="component" value="Unassembled WGS sequence"/>
</dbReference>
<sequence length="127" mass="14449">MKNIKLFDYQEDMKERIEKALRLHRSVMAQMPTGTGKTVLLASVVESFLREHSNCHVWIVAHRRELVSQIRETIQRVFSKPHPSSLTIKEDFSNHPVNSSKITPSLFTLKEGSTSHPDPLTLRGEGG</sequence>
<dbReference type="PANTHER" id="PTHR47396:SF1">
    <property type="entry name" value="ATP-DEPENDENT HELICASE IRC3-RELATED"/>
    <property type="match status" value="1"/>
</dbReference>
<keyword evidence="3" id="KW-0378">Hydrolase</keyword>
<dbReference type="PANTHER" id="PTHR47396">
    <property type="entry name" value="TYPE I RESTRICTION ENZYME ECOKI R PROTEIN"/>
    <property type="match status" value="1"/>
</dbReference>
<feature type="domain" description="Helicase/UvrB N-terminal" evidence="2">
    <location>
        <begin position="4"/>
        <end position="92"/>
    </location>
</feature>
<dbReference type="GO" id="GO:0005829">
    <property type="term" value="C:cytosol"/>
    <property type="evidence" value="ECO:0007669"/>
    <property type="project" value="TreeGrafter"/>
</dbReference>